<keyword evidence="5" id="KW-1185">Reference proteome</keyword>
<evidence type="ECO:0000313" key="4">
    <source>
        <dbReference type="EMBL" id="MBB0245381.1"/>
    </source>
</evidence>
<accession>A0A7W3Y2F4</accession>
<evidence type="ECO:0000259" key="3">
    <source>
        <dbReference type="Pfam" id="PF13400"/>
    </source>
</evidence>
<dbReference type="InterPro" id="IPR021202">
    <property type="entry name" value="Rv3654c-like"/>
</dbReference>
<feature type="compositionally biased region" description="Gly residues" evidence="1">
    <location>
        <begin position="75"/>
        <end position="87"/>
    </location>
</feature>
<sequence length="249" mass="24124">MWSPDPTTGASPPGGVPPTPRAGRLEGFGRRAGRGSPTDGTAPTASFPPNRHGERCVEALGPTLAAGPAAAGSGARPGAGSPPGGSGRPPESGPGCGAPGHPTGIGAAGTTIRPPAGGRAPGAPARSPRGAVRADRGAATVWCVACLGLLSVVLGAVLTLAAVVEARHRAAGAADLAALAAAERAWHGPERACEQAGIVAEAGGTRLVRCGVGPGLHPHDPPGALVADLTVESRAGPHRLTARARATTG</sequence>
<dbReference type="Proteomes" id="UP000538929">
    <property type="component" value="Unassembled WGS sequence"/>
</dbReference>
<evidence type="ECO:0000256" key="1">
    <source>
        <dbReference type="SAM" id="MobiDB-lite"/>
    </source>
</evidence>
<dbReference type="InterPro" id="IPR028087">
    <property type="entry name" value="Tad_N"/>
</dbReference>
<feature type="region of interest" description="Disordered" evidence="1">
    <location>
        <begin position="1"/>
        <end position="131"/>
    </location>
</feature>
<keyword evidence="2" id="KW-0472">Membrane</keyword>
<keyword evidence="2" id="KW-1133">Transmembrane helix</keyword>
<feature type="compositionally biased region" description="Low complexity" evidence="1">
    <location>
        <begin position="113"/>
        <end position="131"/>
    </location>
</feature>
<name>A0A7W3Y2F4_9ACTN</name>
<dbReference type="EMBL" id="VKHT01000474">
    <property type="protein sequence ID" value="MBB0245381.1"/>
    <property type="molecule type" value="Genomic_DNA"/>
</dbReference>
<feature type="transmembrane region" description="Helical" evidence="2">
    <location>
        <begin position="139"/>
        <end position="164"/>
    </location>
</feature>
<evidence type="ECO:0000313" key="5">
    <source>
        <dbReference type="Proteomes" id="UP000538929"/>
    </source>
</evidence>
<protein>
    <recommendedName>
        <fullName evidence="3">Putative Flp pilus-assembly TadG-like N-terminal domain-containing protein</fullName>
    </recommendedName>
</protein>
<proteinExistence type="predicted"/>
<comment type="caution">
    <text evidence="4">The sequence shown here is derived from an EMBL/GenBank/DDBJ whole genome shotgun (WGS) entry which is preliminary data.</text>
</comment>
<dbReference type="AlphaFoldDB" id="A0A7W3Y2F4"/>
<organism evidence="4 5">
    <name type="scientific">Streptomyces alkaliphilus</name>
    <dbReference type="NCBI Taxonomy" id="1472722"/>
    <lineage>
        <taxon>Bacteria</taxon>
        <taxon>Bacillati</taxon>
        <taxon>Actinomycetota</taxon>
        <taxon>Actinomycetes</taxon>
        <taxon>Kitasatosporales</taxon>
        <taxon>Streptomycetaceae</taxon>
        <taxon>Streptomyces</taxon>
    </lineage>
</organism>
<feature type="domain" description="Putative Flp pilus-assembly TadG-like N-terminal" evidence="3">
    <location>
        <begin position="137"/>
        <end position="182"/>
    </location>
</feature>
<gene>
    <name evidence="4" type="ORF">FNQ90_15055</name>
</gene>
<keyword evidence="2" id="KW-0812">Transmembrane</keyword>
<feature type="compositionally biased region" description="Polar residues" evidence="1">
    <location>
        <begin position="1"/>
        <end position="10"/>
    </location>
</feature>
<dbReference type="NCBIfam" id="TIGR03816">
    <property type="entry name" value="tadE_like_DECH"/>
    <property type="match status" value="1"/>
</dbReference>
<feature type="compositionally biased region" description="Low complexity" evidence="1">
    <location>
        <begin position="58"/>
        <end position="74"/>
    </location>
</feature>
<reference evidence="5" key="1">
    <citation type="submission" date="2019-10" db="EMBL/GenBank/DDBJ databases">
        <title>Streptomyces sp. nov., a novel actinobacterium isolated from alkaline environment.</title>
        <authorList>
            <person name="Golinska P."/>
        </authorList>
    </citation>
    <scope>NUCLEOTIDE SEQUENCE [LARGE SCALE GENOMIC DNA]</scope>
    <source>
        <strain evidence="5">DSM 42118</strain>
    </source>
</reference>
<evidence type="ECO:0000256" key="2">
    <source>
        <dbReference type="SAM" id="Phobius"/>
    </source>
</evidence>
<dbReference type="Pfam" id="PF13400">
    <property type="entry name" value="Tad"/>
    <property type="match status" value="1"/>
</dbReference>